<reference evidence="2" key="1">
    <citation type="submission" date="2020-05" db="UniProtKB">
        <authorList>
            <consortium name="EnsemblMetazoa"/>
        </authorList>
    </citation>
    <scope>IDENTIFICATION</scope>
    <source>
        <strain evidence="2">Aabys</strain>
    </source>
</reference>
<evidence type="ECO:0000313" key="2">
    <source>
        <dbReference type="EnsemblMetazoa" id="MDOA001081-PA"/>
    </source>
</evidence>
<protein>
    <submittedName>
        <fullName evidence="2">Uncharacterized protein</fullName>
    </submittedName>
</protein>
<dbReference type="OrthoDB" id="7854644at2759"/>
<dbReference type="VEuPathDB" id="VectorBase:MDOMA2_014154"/>
<name>A0A1I8M4A8_MUSDO</name>
<dbReference type="EnsemblMetazoa" id="MDOA001081-RA">
    <property type="protein sequence ID" value="MDOA001081-PA"/>
    <property type="gene ID" value="MDOA001081"/>
</dbReference>
<feature type="signal peptide" evidence="1">
    <location>
        <begin position="1"/>
        <end position="27"/>
    </location>
</feature>
<dbReference type="VEuPathDB" id="VectorBase:MDOA001081"/>
<feature type="chain" id="PRO_5044559816" evidence="1">
    <location>
        <begin position="28"/>
        <end position="220"/>
    </location>
</feature>
<dbReference type="RefSeq" id="XP_005188794.2">
    <property type="nucleotide sequence ID" value="XM_005188737.4"/>
</dbReference>
<dbReference type="KEGG" id="mde:101896092"/>
<sequence>MNYTKLGMRSLAIGLILAIAILPQTLGASPYSRRHLINSEEDELRIISQFYNYVDVITGVKLDNMLKLTQHFVQQLLDSIPPEDHGNTAAMLQDYIHKSEDLRHRPGSIEEKEKLLMELQQLIATIKSGLAKEEREDIILRRGLLGMFELLARLSIEERKFNDKFSKAATVLRVQMSEESLERRRDLFEILDAVQREQDIVVRERLFAQFKEMRYYNTIH</sequence>
<evidence type="ECO:0000256" key="1">
    <source>
        <dbReference type="SAM" id="SignalP"/>
    </source>
</evidence>
<accession>A0A1I8M4A8</accession>
<gene>
    <name evidence="2" type="primary">101896092</name>
</gene>
<proteinExistence type="predicted"/>
<organism evidence="2">
    <name type="scientific">Musca domestica</name>
    <name type="common">House fly</name>
    <dbReference type="NCBI Taxonomy" id="7370"/>
    <lineage>
        <taxon>Eukaryota</taxon>
        <taxon>Metazoa</taxon>
        <taxon>Ecdysozoa</taxon>
        <taxon>Arthropoda</taxon>
        <taxon>Hexapoda</taxon>
        <taxon>Insecta</taxon>
        <taxon>Pterygota</taxon>
        <taxon>Neoptera</taxon>
        <taxon>Endopterygota</taxon>
        <taxon>Diptera</taxon>
        <taxon>Brachycera</taxon>
        <taxon>Muscomorpha</taxon>
        <taxon>Muscoidea</taxon>
        <taxon>Muscidae</taxon>
        <taxon>Musca</taxon>
    </lineage>
</organism>
<keyword evidence="1" id="KW-0732">Signal</keyword>
<dbReference type="eggNOG" id="ENOG502T8Q8">
    <property type="taxonomic scope" value="Eukaryota"/>
</dbReference>
<dbReference type="AlphaFoldDB" id="A0A1I8M4A8"/>